<proteinExistence type="predicted"/>
<keyword evidence="3" id="KW-1185">Reference proteome</keyword>
<sequence>MSTYRKDADRIKGPWIAEEDEALRLLVQKHDPGTGPTSADPSLVAPERAAVSDGATSSVPRWRTGPSPGGGDHHPDPREVRQ</sequence>
<dbReference type="AlphaFoldDB" id="A0AAN7R4N2"/>
<comment type="caution">
    <text evidence="2">The sequence shown here is derived from an EMBL/GenBank/DDBJ whole genome shotgun (WGS) entry which is preliminary data.</text>
</comment>
<evidence type="ECO:0000313" key="3">
    <source>
        <dbReference type="Proteomes" id="UP001346149"/>
    </source>
</evidence>
<protein>
    <submittedName>
        <fullName evidence="2">Uncharacterized protein</fullName>
    </submittedName>
</protein>
<gene>
    <name evidence="2" type="ORF">SAY86_016921</name>
</gene>
<accession>A0AAN7R4N2</accession>
<evidence type="ECO:0000313" key="2">
    <source>
        <dbReference type="EMBL" id="KAK4789617.1"/>
    </source>
</evidence>
<feature type="region of interest" description="Disordered" evidence="1">
    <location>
        <begin position="28"/>
        <end position="82"/>
    </location>
</feature>
<name>A0AAN7R4N2_TRANT</name>
<dbReference type="EMBL" id="JAXQNO010000010">
    <property type="protein sequence ID" value="KAK4789617.1"/>
    <property type="molecule type" value="Genomic_DNA"/>
</dbReference>
<dbReference type="Proteomes" id="UP001346149">
    <property type="component" value="Unassembled WGS sequence"/>
</dbReference>
<feature type="compositionally biased region" description="Basic and acidic residues" evidence="1">
    <location>
        <begin position="71"/>
        <end position="82"/>
    </location>
</feature>
<organism evidence="2 3">
    <name type="scientific">Trapa natans</name>
    <name type="common">Water chestnut</name>
    <dbReference type="NCBI Taxonomy" id="22666"/>
    <lineage>
        <taxon>Eukaryota</taxon>
        <taxon>Viridiplantae</taxon>
        <taxon>Streptophyta</taxon>
        <taxon>Embryophyta</taxon>
        <taxon>Tracheophyta</taxon>
        <taxon>Spermatophyta</taxon>
        <taxon>Magnoliopsida</taxon>
        <taxon>eudicotyledons</taxon>
        <taxon>Gunneridae</taxon>
        <taxon>Pentapetalae</taxon>
        <taxon>rosids</taxon>
        <taxon>malvids</taxon>
        <taxon>Myrtales</taxon>
        <taxon>Lythraceae</taxon>
        <taxon>Trapa</taxon>
    </lineage>
</organism>
<reference evidence="2 3" key="1">
    <citation type="journal article" date="2023" name="Hortic Res">
        <title>Pangenome of water caltrop reveals structural variations and asymmetric subgenome divergence after allopolyploidization.</title>
        <authorList>
            <person name="Zhang X."/>
            <person name="Chen Y."/>
            <person name="Wang L."/>
            <person name="Yuan Y."/>
            <person name="Fang M."/>
            <person name="Shi L."/>
            <person name="Lu R."/>
            <person name="Comes H.P."/>
            <person name="Ma Y."/>
            <person name="Chen Y."/>
            <person name="Huang G."/>
            <person name="Zhou Y."/>
            <person name="Zheng Z."/>
            <person name="Qiu Y."/>
        </authorList>
    </citation>
    <scope>NUCLEOTIDE SEQUENCE [LARGE SCALE GENOMIC DNA]</scope>
    <source>
        <strain evidence="2">F231</strain>
    </source>
</reference>
<evidence type="ECO:0000256" key="1">
    <source>
        <dbReference type="SAM" id="MobiDB-lite"/>
    </source>
</evidence>